<dbReference type="Proteomes" id="UP000250235">
    <property type="component" value="Unassembled WGS sequence"/>
</dbReference>
<keyword evidence="2" id="KW-1185">Reference proteome</keyword>
<name>A0A2Z7DBZ1_9LAMI</name>
<sequence>MPTSTIDLQVLDLISDSHCLALIKLVEQLRQHKLEWTRPSSSNLFGGDVDQSRGIHEQFYPNVTSTSWVRSLILIDGSGKLYRVQIRRLSG</sequence>
<dbReference type="EMBL" id="KQ988240">
    <property type="protein sequence ID" value="KZV56165.1"/>
    <property type="molecule type" value="Genomic_DNA"/>
</dbReference>
<reference evidence="1 2" key="1">
    <citation type="journal article" date="2015" name="Proc. Natl. Acad. Sci. U.S.A.">
        <title>The resurrection genome of Boea hygrometrica: A blueprint for survival of dehydration.</title>
        <authorList>
            <person name="Xiao L."/>
            <person name="Yang G."/>
            <person name="Zhang L."/>
            <person name="Yang X."/>
            <person name="Zhao S."/>
            <person name="Ji Z."/>
            <person name="Zhou Q."/>
            <person name="Hu M."/>
            <person name="Wang Y."/>
            <person name="Chen M."/>
            <person name="Xu Y."/>
            <person name="Jin H."/>
            <person name="Xiao X."/>
            <person name="Hu G."/>
            <person name="Bao F."/>
            <person name="Hu Y."/>
            <person name="Wan P."/>
            <person name="Li L."/>
            <person name="Deng X."/>
            <person name="Kuang T."/>
            <person name="Xiang C."/>
            <person name="Zhu J.K."/>
            <person name="Oliver M.J."/>
            <person name="He Y."/>
        </authorList>
    </citation>
    <scope>NUCLEOTIDE SEQUENCE [LARGE SCALE GENOMIC DNA]</scope>
    <source>
        <strain evidence="2">cv. XS01</strain>
    </source>
</reference>
<organism evidence="1 2">
    <name type="scientific">Dorcoceras hygrometricum</name>
    <dbReference type="NCBI Taxonomy" id="472368"/>
    <lineage>
        <taxon>Eukaryota</taxon>
        <taxon>Viridiplantae</taxon>
        <taxon>Streptophyta</taxon>
        <taxon>Embryophyta</taxon>
        <taxon>Tracheophyta</taxon>
        <taxon>Spermatophyta</taxon>
        <taxon>Magnoliopsida</taxon>
        <taxon>eudicotyledons</taxon>
        <taxon>Gunneridae</taxon>
        <taxon>Pentapetalae</taxon>
        <taxon>asterids</taxon>
        <taxon>lamiids</taxon>
        <taxon>Lamiales</taxon>
        <taxon>Gesneriaceae</taxon>
        <taxon>Didymocarpoideae</taxon>
        <taxon>Trichosporeae</taxon>
        <taxon>Loxocarpinae</taxon>
        <taxon>Dorcoceras</taxon>
    </lineage>
</organism>
<evidence type="ECO:0000313" key="1">
    <source>
        <dbReference type="EMBL" id="KZV56165.1"/>
    </source>
</evidence>
<proteinExistence type="predicted"/>
<evidence type="ECO:0000313" key="2">
    <source>
        <dbReference type="Proteomes" id="UP000250235"/>
    </source>
</evidence>
<dbReference type="AlphaFoldDB" id="A0A2Z7DBZ1"/>
<gene>
    <name evidence="1" type="ORF">F511_16544</name>
</gene>
<protein>
    <submittedName>
        <fullName evidence="1">Uncharacterized protein</fullName>
    </submittedName>
</protein>
<accession>A0A2Z7DBZ1</accession>